<dbReference type="InterPro" id="IPR051448">
    <property type="entry name" value="CdaR-like_regulators"/>
</dbReference>
<dbReference type="RefSeq" id="WP_262429116.1">
    <property type="nucleotide sequence ID" value="NZ_JACRTG010000016.1"/>
</dbReference>
<dbReference type="PANTHER" id="PTHR33744">
    <property type="entry name" value="CARBOHYDRATE DIACID REGULATOR"/>
    <property type="match status" value="1"/>
</dbReference>
<dbReference type="InterPro" id="IPR012914">
    <property type="entry name" value="PucR_dom"/>
</dbReference>
<dbReference type="InterPro" id="IPR042070">
    <property type="entry name" value="PucR_C-HTH_sf"/>
</dbReference>
<sequence length="549" mass="63827">MSDYIQNLINDMKRVKSDYGEESLSVKEVLNLPAFKGYKLLAGGEGLEKRCKHIIILETPTGIDWLEGGEFLLTTGYAFIYNEEYKERMMIDANAKGVSAIGIKKNRYFGNISNKLIAEANEFKIPLIEIPYDVVYTSTISSFYDMLFYRKNEYILKLNDIYEKLINLSFENKNIDGIIYSLSNLSNSNVFLFDDSYNLMCYNIINPEKYDRLSIISPFNKMNINMIKQIENSVFNAEIHNSFISLYPIIVKGKNVAYVYITNEMKLDKLAKRTIEYGISIISMKLETERTTSILKSRVNKASVEIMLNSNELPDEFYKNVELNLNWDEEGLLYGICIKLNLKEDEDIDEHQSIIYNCLNSIIDKNNYLSTVNNDEIFIVIKCKSSDLIDDFLSRLVEQIKIYEDIFKESIGVARPYKELKDIKKLYEEASLAVLFSDNDIIFYNSLDTIKLLYPLKNSSEIQKYYKGTIKSLEKYDKKCGTNLMETLETYFKYNFKKSLVADKLYIHVETLRYRLNRIEEITGYSPDDSEGLFALQMGLKLKKLIKIK</sequence>
<protein>
    <submittedName>
        <fullName evidence="5">PucR family transcriptional regulator ligand-binding domain-containing protein</fullName>
    </submittedName>
</protein>
<accession>A0A926EW58</accession>
<proteinExistence type="inferred from homology"/>
<dbReference type="PANTHER" id="PTHR33744:SF1">
    <property type="entry name" value="DNA-BINDING TRANSCRIPTIONAL ACTIVATOR ADER"/>
    <property type="match status" value="1"/>
</dbReference>
<dbReference type="InterPro" id="IPR041522">
    <property type="entry name" value="CdaR_GGDEF"/>
</dbReference>
<comment type="similarity">
    <text evidence="1">Belongs to the CdaR family.</text>
</comment>
<comment type="caution">
    <text evidence="5">The sequence shown here is derived from an EMBL/GenBank/DDBJ whole genome shotgun (WGS) entry which is preliminary data.</text>
</comment>
<keyword evidence="6" id="KW-1185">Reference proteome</keyword>
<evidence type="ECO:0000259" key="2">
    <source>
        <dbReference type="Pfam" id="PF07905"/>
    </source>
</evidence>
<name>A0A926EW58_9FIRM</name>
<dbReference type="Pfam" id="PF17853">
    <property type="entry name" value="GGDEF_2"/>
    <property type="match status" value="1"/>
</dbReference>
<evidence type="ECO:0000313" key="5">
    <source>
        <dbReference type="EMBL" id="MBC8587662.1"/>
    </source>
</evidence>
<dbReference type="Pfam" id="PF13556">
    <property type="entry name" value="HTH_30"/>
    <property type="match status" value="1"/>
</dbReference>
<dbReference type="Pfam" id="PF07905">
    <property type="entry name" value="PucR"/>
    <property type="match status" value="1"/>
</dbReference>
<dbReference type="Gene3D" id="1.10.10.2840">
    <property type="entry name" value="PucR C-terminal helix-turn-helix domain"/>
    <property type="match status" value="1"/>
</dbReference>
<feature type="domain" description="PucR C-terminal helix-turn-helix" evidence="3">
    <location>
        <begin position="484"/>
        <end position="541"/>
    </location>
</feature>
<reference evidence="5" key="1">
    <citation type="submission" date="2020-08" db="EMBL/GenBank/DDBJ databases">
        <title>Genome public.</title>
        <authorList>
            <person name="Liu C."/>
            <person name="Sun Q."/>
        </authorList>
    </citation>
    <scope>NUCLEOTIDE SEQUENCE</scope>
    <source>
        <strain evidence="5">BX21</strain>
    </source>
</reference>
<feature type="domain" description="Purine catabolism PurC-like" evidence="2">
    <location>
        <begin position="28"/>
        <end position="145"/>
    </location>
</feature>
<dbReference type="Proteomes" id="UP000601171">
    <property type="component" value="Unassembled WGS sequence"/>
</dbReference>
<evidence type="ECO:0000259" key="4">
    <source>
        <dbReference type="Pfam" id="PF17853"/>
    </source>
</evidence>
<evidence type="ECO:0000313" key="6">
    <source>
        <dbReference type="Proteomes" id="UP000601171"/>
    </source>
</evidence>
<feature type="domain" description="CdaR GGDEF-like" evidence="4">
    <location>
        <begin position="325"/>
        <end position="433"/>
    </location>
</feature>
<gene>
    <name evidence="5" type="ORF">H8707_05340</name>
</gene>
<dbReference type="AlphaFoldDB" id="A0A926EW58"/>
<dbReference type="EMBL" id="JACRTG010000016">
    <property type="protein sequence ID" value="MBC8587662.1"/>
    <property type="molecule type" value="Genomic_DNA"/>
</dbReference>
<dbReference type="InterPro" id="IPR025736">
    <property type="entry name" value="PucR_C-HTH_dom"/>
</dbReference>
<evidence type="ECO:0000259" key="3">
    <source>
        <dbReference type="Pfam" id="PF13556"/>
    </source>
</evidence>
<evidence type="ECO:0000256" key="1">
    <source>
        <dbReference type="ARBA" id="ARBA00006754"/>
    </source>
</evidence>
<organism evidence="5 6">
    <name type="scientific">Paratissierella segnis</name>
    <dbReference type="NCBI Taxonomy" id="2763679"/>
    <lineage>
        <taxon>Bacteria</taxon>
        <taxon>Bacillati</taxon>
        <taxon>Bacillota</taxon>
        <taxon>Tissierellia</taxon>
        <taxon>Tissierellales</taxon>
        <taxon>Tissierellaceae</taxon>
        <taxon>Paratissierella</taxon>
    </lineage>
</organism>